<dbReference type="EMBL" id="PIPT01000004">
    <property type="protein sequence ID" value="RUO48283.1"/>
    <property type="molecule type" value="Genomic_DNA"/>
</dbReference>
<dbReference type="OrthoDB" id="5569968at2"/>
<gene>
    <name evidence="2" type="ORF">CWE21_06985</name>
</gene>
<evidence type="ECO:0000259" key="1">
    <source>
        <dbReference type="PROSITE" id="PS50943"/>
    </source>
</evidence>
<comment type="caution">
    <text evidence="2">The sequence shown here is derived from an EMBL/GenBank/DDBJ whole genome shotgun (WGS) entry which is preliminary data.</text>
</comment>
<dbReference type="InterPro" id="IPR001387">
    <property type="entry name" value="Cro/C1-type_HTH"/>
</dbReference>
<organism evidence="2 3">
    <name type="scientific">Pseudidiomarina aquimaris</name>
    <dbReference type="NCBI Taxonomy" id="641841"/>
    <lineage>
        <taxon>Bacteria</taxon>
        <taxon>Pseudomonadati</taxon>
        <taxon>Pseudomonadota</taxon>
        <taxon>Gammaproteobacteria</taxon>
        <taxon>Alteromonadales</taxon>
        <taxon>Idiomarinaceae</taxon>
        <taxon>Pseudidiomarina</taxon>
    </lineage>
</organism>
<accession>A0A432XHS4</accession>
<sequence>MARTITVPQPPQLDAPLDMETLGAFVRYKRSALGITLEDAAALCGLSKQAYNNIEKGVVTVRAETLFKALNGLGIALTVAPQQEADDEWI</sequence>
<proteinExistence type="predicted"/>
<reference evidence="3" key="1">
    <citation type="journal article" date="2018" name="Front. Microbiol.">
        <title>Genome-Based Analysis Reveals the Taxonomy and Diversity of the Family Idiomarinaceae.</title>
        <authorList>
            <person name="Liu Y."/>
            <person name="Lai Q."/>
            <person name="Shao Z."/>
        </authorList>
    </citation>
    <scope>NUCLEOTIDE SEQUENCE [LARGE SCALE GENOMIC DNA]</scope>
    <source>
        <strain evidence="3">SW15</strain>
    </source>
</reference>
<dbReference type="SMART" id="SM00530">
    <property type="entry name" value="HTH_XRE"/>
    <property type="match status" value="1"/>
</dbReference>
<dbReference type="PROSITE" id="PS50943">
    <property type="entry name" value="HTH_CROC1"/>
    <property type="match status" value="1"/>
</dbReference>
<dbReference type="CDD" id="cd00093">
    <property type="entry name" value="HTH_XRE"/>
    <property type="match status" value="1"/>
</dbReference>
<dbReference type="Gene3D" id="1.10.260.40">
    <property type="entry name" value="lambda repressor-like DNA-binding domains"/>
    <property type="match status" value="1"/>
</dbReference>
<protein>
    <recommendedName>
        <fullName evidence="1">HTH cro/C1-type domain-containing protein</fullName>
    </recommendedName>
</protein>
<dbReference type="InterPro" id="IPR010982">
    <property type="entry name" value="Lambda_DNA-bd_dom_sf"/>
</dbReference>
<dbReference type="RefSeq" id="WP_126833736.1">
    <property type="nucleotide sequence ID" value="NZ_PIPT01000004.1"/>
</dbReference>
<dbReference type="SUPFAM" id="SSF47413">
    <property type="entry name" value="lambda repressor-like DNA-binding domains"/>
    <property type="match status" value="1"/>
</dbReference>
<dbReference type="Pfam" id="PF01381">
    <property type="entry name" value="HTH_3"/>
    <property type="match status" value="1"/>
</dbReference>
<dbReference type="Proteomes" id="UP000286678">
    <property type="component" value="Unassembled WGS sequence"/>
</dbReference>
<keyword evidence="3" id="KW-1185">Reference proteome</keyword>
<name>A0A432XHS4_9GAMM</name>
<feature type="domain" description="HTH cro/C1-type" evidence="1">
    <location>
        <begin position="26"/>
        <end position="80"/>
    </location>
</feature>
<evidence type="ECO:0000313" key="2">
    <source>
        <dbReference type="EMBL" id="RUO48283.1"/>
    </source>
</evidence>
<dbReference type="AlphaFoldDB" id="A0A432XHS4"/>
<dbReference type="GO" id="GO:0003677">
    <property type="term" value="F:DNA binding"/>
    <property type="evidence" value="ECO:0007669"/>
    <property type="project" value="InterPro"/>
</dbReference>
<evidence type="ECO:0000313" key="3">
    <source>
        <dbReference type="Proteomes" id="UP000286678"/>
    </source>
</evidence>